<proteinExistence type="predicted"/>
<name>C7FPI1_9BACT</name>
<sequence length="340" mass="36000">MIRRALMLSSLVLVTGCEKPAPPGEQTQADVHAAEVAALVSAPIPGGTVISPTLVIGGQPTKAALEELATQGLKHVINLRTPSELDFDEEKVVKELKMSYQMIPVPGAKGLTESAIDDLHAALNPEVPTLVHCASGNRVGALFALRAQRHLDANFDEALATGVAHGLKGLKGAVSERLHASPKDNFPERASARVTRFKEALSRELGAAIKAEGLAGAIDVCAQRAPALSRELSTETLSLRRVGTRVRNSETNTPSEAMRKVLKGLSKGASVYVGTVDDTQAAVHGLFIDKPLCLSCHGPQDTLAKPVLEALKARYPDDEATGYAMGDLRGAIVVERRRAP</sequence>
<dbReference type="PROSITE" id="PS51257">
    <property type="entry name" value="PROKAR_LIPOPROTEIN"/>
    <property type="match status" value="1"/>
</dbReference>
<evidence type="ECO:0000313" key="2">
    <source>
        <dbReference type="EMBL" id="ACU26484.1"/>
    </source>
</evidence>
<dbReference type="EMBL" id="GQ412709">
    <property type="protein sequence ID" value="ACU26484.1"/>
    <property type="molecule type" value="Genomic_DNA"/>
</dbReference>
<dbReference type="Pfam" id="PF11845">
    <property type="entry name" value="Tll0287-like"/>
    <property type="match status" value="1"/>
</dbReference>
<reference evidence="2" key="1">
    <citation type="journal article" date="2009" name="Environ. Microbiol. Rep.">
        <title>Characterization of canthaxanthin biosynthesis genes from an uncultured marine bacterium.</title>
        <authorList>
            <person name="Maresca J.A."/>
            <person name="Braff J.C."/>
            <person name="Delong E.F."/>
        </authorList>
    </citation>
    <scope>NUCLEOTIDE SEQUENCE</scope>
</reference>
<evidence type="ECO:0000259" key="1">
    <source>
        <dbReference type="Pfam" id="PF11845"/>
    </source>
</evidence>
<dbReference type="InterPro" id="IPR021796">
    <property type="entry name" value="Tll0287-like_dom"/>
</dbReference>
<dbReference type="SUPFAM" id="SSF52799">
    <property type="entry name" value="(Phosphotyrosine protein) phosphatases II"/>
    <property type="match status" value="1"/>
</dbReference>
<feature type="domain" description="Tll0287-like" evidence="1">
    <location>
        <begin position="205"/>
        <end position="334"/>
    </location>
</feature>
<dbReference type="Gene3D" id="3.90.190.10">
    <property type="entry name" value="Protein tyrosine phosphatase superfamily"/>
    <property type="match status" value="1"/>
</dbReference>
<protein>
    <recommendedName>
        <fullName evidence="1">Tll0287-like domain-containing protein</fullName>
    </recommendedName>
</protein>
<dbReference type="AlphaFoldDB" id="C7FPI1"/>
<organism evidence="2">
    <name type="scientific">uncultured bacterium HF186_25m_13D19</name>
    <dbReference type="NCBI Taxonomy" id="662888"/>
    <lineage>
        <taxon>Bacteria</taxon>
        <taxon>environmental samples</taxon>
    </lineage>
</organism>
<dbReference type="InterPro" id="IPR029021">
    <property type="entry name" value="Prot-tyrosine_phosphatase-like"/>
</dbReference>
<accession>C7FPI1</accession>